<dbReference type="Proteomes" id="UP000885621">
    <property type="component" value="Unassembled WGS sequence"/>
</dbReference>
<dbReference type="Gene3D" id="3.40.5.90">
    <property type="entry name" value="CDGSH iron-sulfur domain, mitoNEET-type"/>
    <property type="match status" value="1"/>
</dbReference>
<keyword evidence="1" id="KW-0001">2Fe-2S</keyword>
<comment type="caution">
    <text evidence="6">The sequence shown here is derived from an EMBL/GenBank/DDBJ whole genome shotgun (WGS) entry which is preliminary data.</text>
</comment>
<reference evidence="6" key="1">
    <citation type="journal article" date="2020" name="mSystems">
        <title>Genome- and Community-Level Interaction Insights into Carbon Utilization and Element Cycling Functions of Hydrothermarchaeota in Hydrothermal Sediment.</title>
        <authorList>
            <person name="Zhou Z."/>
            <person name="Liu Y."/>
            <person name="Xu W."/>
            <person name="Pan J."/>
            <person name="Luo Z.H."/>
            <person name="Li M."/>
        </authorList>
    </citation>
    <scope>NUCLEOTIDE SEQUENCE [LARGE SCALE GENOMIC DNA]</scope>
    <source>
        <strain evidence="6">SpSt-1257</strain>
    </source>
</reference>
<keyword evidence="2" id="KW-0479">Metal-binding</keyword>
<dbReference type="InterPro" id="IPR052950">
    <property type="entry name" value="CISD"/>
</dbReference>
<evidence type="ECO:0000256" key="3">
    <source>
        <dbReference type="ARBA" id="ARBA00023004"/>
    </source>
</evidence>
<organism evidence="6">
    <name type="scientific">Sulfurihydrogenibium azorense</name>
    <dbReference type="NCBI Taxonomy" id="309806"/>
    <lineage>
        <taxon>Bacteria</taxon>
        <taxon>Pseudomonadati</taxon>
        <taxon>Aquificota</taxon>
        <taxon>Aquificia</taxon>
        <taxon>Aquificales</taxon>
        <taxon>Hydrogenothermaceae</taxon>
        <taxon>Sulfurihydrogenibium</taxon>
    </lineage>
</organism>
<evidence type="ECO:0000313" key="6">
    <source>
        <dbReference type="EMBL" id="HEV09265.1"/>
    </source>
</evidence>
<evidence type="ECO:0000256" key="4">
    <source>
        <dbReference type="ARBA" id="ARBA00023014"/>
    </source>
</evidence>
<dbReference type="EMBL" id="DSFC01000147">
    <property type="protein sequence ID" value="HEV09265.1"/>
    <property type="molecule type" value="Genomic_DNA"/>
</dbReference>
<accession>A0A831YAU9</accession>
<keyword evidence="3" id="KW-0408">Iron</keyword>
<dbReference type="GO" id="GO:0005737">
    <property type="term" value="C:cytoplasm"/>
    <property type="evidence" value="ECO:0007669"/>
    <property type="project" value="UniProtKB-ARBA"/>
</dbReference>
<evidence type="ECO:0000256" key="2">
    <source>
        <dbReference type="ARBA" id="ARBA00022723"/>
    </source>
</evidence>
<gene>
    <name evidence="6" type="ORF">ENO34_02565</name>
</gene>
<evidence type="ECO:0000256" key="1">
    <source>
        <dbReference type="ARBA" id="ARBA00022714"/>
    </source>
</evidence>
<dbReference type="Pfam" id="PF06902">
    <property type="entry name" value="Fer4_19"/>
    <property type="match status" value="1"/>
</dbReference>
<dbReference type="InterPro" id="IPR010693">
    <property type="entry name" value="Divergent_4Fe-4S_mono-cluster"/>
</dbReference>
<name>A0A831YAU9_9AQUI</name>
<dbReference type="InterPro" id="IPR042216">
    <property type="entry name" value="MitoNEET_CISD"/>
</dbReference>
<dbReference type="PANTHER" id="PTHR46491">
    <property type="entry name" value="CDGSH IRON SULFUR DOMAIN PROTEIN HOMOLOG"/>
    <property type="match status" value="1"/>
</dbReference>
<keyword evidence="4" id="KW-0411">Iron-sulfur</keyword>
<dbReference type="GO" id="GO:0051537">
    <property type="term" value="F:2 iron, 2 sulfur cluster binding"/>
    <property type="evidence" value="ECO:0007669"/>
    <property type="project" value="UniProtKB-KW"/>
</dbReference>
<feature type="non-terminal residue" evidence="6">
    <location>
        <position position="181"/>
    </location>
</feature>
<dbReference type="GO" id="GO:0046872">
    <property type="term" value="F:metal ion binding"/>
    <property type="evidence" value="ECO:0007669"/>
    <property type="project" value="UniProtKB-KW"/>
</dbReference>
<dbReference type="PANTHER" id="PTHR46491:SF3">
    <property type="entry name" value="CDGSH IRON-SULFUR DOMAIN-CONTAINING PROTEIN 3, MITOCHONDRIAL"/>
    <property type="match status" value="1"/>
</dbReference>
<proteinExistence type="predicted"/>
<feature type="domain" description="Iron-binding zinc finger CDGSH type" evidence="5">
    <location>
        <begin position="36"/>
        <end position="71"/>
    </location>
</feature>
<evidence type="ECO:0000259" key="5">
    <source>
        <dbReference type="SMART" id="SM00704"/>
    </source>
</evidence>
<sequence>MKIKVLPNGPYLVEGGIPLFREIMVKYKMIIPDRWEKVEKFDVKENYALCRCGLSKNKPFCDGSHKNGFNGEETAEKDIFINHVKIYEGKTLDLLDSKPLCASARFCLKGKGVWDLIKETEDEEKLKLLMEEVANCPSGRLVLRDKKGSILEKPLEKEISILEDNLKGVSSAIWVKGGIPI</sequence>
<dbReference type="SMART" id="SM00704">
    <property type="entry name" value="ZnF_CDGSH"/>
    <property type="match status" value="1"/>
</dbReference>
<dbReference type="InterPro" id="IPR018967">
    <property type="entry name" value="FeS-contain_CDGSH-typ"/>
</dbReference>
<dbReference type="Pfam" id="PF09360">
    <property type="entry name" value="zf-CDGSH"/>
    <property type="match status" value="1"/>
</dbReference>
<protein>
    <recommendedName>
        <fullName evidence="5">Iron-binding zinc finger CDGSH type domain-containing protein</fullName>
    </recommendedName>
</protein>
<dbReference type="AlphaFoldDB" id="A0A831YAU9"/>